<accession>A0A0M7A579</accession>
<evidence type="ECO:0000256" key="5">
    <source>
        <dbReference type="ARBA" id="ARBA00022723"/>
    </source>
</evidence>
<dbReference type="PANTHER" id="PTHR30040">
    <property type="entry name" value="THIAMINE BIOSYNTHESIS LIPOPROTEIN APBE"/>
    <property type="match status" value="1"/>
</dbReference>
<evidence type="ECO:0000256" key="6">
    <source>
        <dbReference type="ARBA" id="ARBA00022827"/>
    </source>
</evidence>
<evidence type="ECO:0000256" key="10">
    <source>
        <dbReference type="PIRNR" id="PIRNR006268"/>
    </source>
</evidence>
<protein>
    <recommendedName>
        <fullName evidence="2 10">FAD:protein FMN transferase</fullName>
        <ecNumber evidence="1 10">2.7.1.180</ecNumber>
    </recommendedName>
    <alternativeName>
        <fullName evidence="8 10">Flavin transferase</fullName>
    </alternativeName>
</protein>
<dbReference type="AlphaFoldDB" id="A0A0M7A579"/>
<evidence type="ECO:0000256" key="7">
    <source>
        <dbReference type="ARBA" id="ARBA00022842"/>
    </source>
</evidence>
<evidence type="ECO:0000313" key="12">
    <source>
        <dbReference type="EMBL" id="CTQ69767.1"/>
    </source>
</evidence>
<keyword evidence="13" id="KW-1185">Reference proteome</keyword>
<dbReference type="GO" id="GO:0046872">
    <property type="term" value="F:metal ion binding"/>
    <property type="evidence" value="ECO:0007669"/>
    <property type="project" value="UniProtKB-UniRule"/>
</dbReference>
<dbReference type="GO" id="GO:0016740">
    <property type="term" value="F:transferase activity"/>
    <property type="evidence" value="ECO:0007669"/>
    <property type="project" value="UniProtKB-UniRule"/>
</dbReference>
<comment type="similarity">
    <text evidence="10">Belongs to the ApbE family.</text>
</comment>
<comment type="cofactor">
    <cofactor evidence="11">
        <name>Mg(2+)</name>
        <dbReference type="ChEBI" id="CHEBI:18420"/>
    </cofactor>
    <cofactor evidence="11">
        <name>Mn(2+)</name>
        <dbReference type="ChEBI" id="CHEBI:29035"/>
    </cofactor>
    <text evidence="11">Magnesium. Can also use manganese.</text>
</comment>
<dbReference type="GeneID" id="97669638"/>
<name>A0A0M7A579_9HYPH</name>
<dbReference type="PROSITE" id="PS51318">
    <property type="entry name" value="TAT"/>
    <property type="match status" value="1"/>
</dbReference>
<keyword evidence="4 10" id="KW-0808">Transferase</keyword>
<dbReference type="Gene3D" id="3.10.520.10">
    <property type="entry name" value="ApbE-like domains"/>
    <property type="match status" value="1"/>
</dbReference>
<dbReference type="EC" id="2.7.1.180" evidence="1 10"/>
<evidence type="ECO:0000256" key="1">
    <source>
        <dbReference type="ARBA" id="ARBA00011955"/>
    </source>
</evidence>
<dbReference type="InterPro" id="IPR006311">
    <property type="entry name" value="TAT_signal"/>
</dbReference>
<dbReference type="RefSeq" id="WP_055391793.1">
    <property type="nucleotide sequence ID" value="NZ_CXWA01000018.1"/>
</dbReference>
<dbReference type="Proteomes" id="UP000049983">
    <property type="component" value="Unassembled WGS sequence"/>
</dbReference>
<gene>
    <name evidence="12" type="primary">apbE_2</name>
    <name evidence="12" type="ORF">LA5096_02247</name>
</gene>
<dbReference type="InterPro" id="IPR024932">
    <property type="entry name" value="ApbE"/>
</dbReference>
<keyword evidence="12" id="KW-0449">Lipoprotein</keyword>
<dbReference type="SUPFAM" id="SSF143631">
    <property type="entry name" value="ApbE-like"/>
    <property type="match status" value="1"/>
</dbReference>
<dbReference type="STRING" id="311410.LA5095_06174"/>
<feature type="binding site" evidence="11">
    <location>
        <position position="308"/>
    </location>
    <ligand>
        <name>Mg(2+)</name>
        <dbReference type="ChEBI" id="CHEBI:18420"/>
    </ligand>
</feature>
<evidence type="ECO:0000256" key="3">
    <source>
        <dbReference type="ARBA" id="ARBA00022630"/>
    </source>
</evidence>
<reference evidence="13" key="1">
    <citation type="submission" date="2015-07" db="EMBL/GenBank/DDBJ databases">
        <authorList>
            <person name="Rodrigo-Torres Lidia"/>
            <person name="Arahal R.David."/>
        </authorList>
    </citation>
    <scope>NUCLEOTIDE SEQUENCE [LARGE SCALE GENOMIC DNA]</scope>
    <source>
        <strain evidence="13">CECT 5096</strain>
    </source>
</reference>
<keyword evidence="3 10" id="KW-0285">Flavoprotein</keyword>
<evidence type="ECO:0000256" key="9">
    <source>
        <dbReference type="ARBA" id="ARBA00048540"/>
    </source>
</evidence>
<feature type="binding site" evidence="11">
    <location>
        <position position="304"/>
    </location>
    <ligand>
        <name>Mg(2+)</name>
        <dbReference type="ChEBI" id="CHEBI:18420"/>
    </ligand>
</feature>
<dbReference type="Pfam" id="PF02424">
    <property type="entry name" value="ApbE"/>
    <property type="match status" value="1"/>
</dbReference>
<keyword evidence="5 10" id="KW-0479">Metal-binding</keyword>
<dbReference type="OrthoDB" id="9778595at2"/>
<comment type="catalytic activity">
    <reaction evidence="9 10">
        <text>L-threonyl-[protein] + FAD = FMN-L-threonyl-[protein] + AMP + H(+)</text>
        <dbReference type="Rhea" id="RHEA:36847"/>
        <dbReference type="Rhea" id="RHEA-COMP:11060"/>
        <dbReference type="Rhea" id="RHEA-COMP:11061"/>
        <dbReference type="ChEBI" id="CHEBI:15378"/>
        <dbReference type="ChEBI" id="CHEBI:30013"/>
        <dbReference type="ChEBI" id="CHEBI:57692"/>
        <dbReference type="ChEBI" id="CHEBI:74257"/>
        <dbReference type="ChEBI" id="CHEBI:456215"/>
        <dbReference type="EC" id="2.7.1.180"/>
    </reaction>
</comment>
<dbReference type="PIRSF" id="PIRSF006268">
    <property type="entry name" value="ApbE"/>
    <property type="match status" value="1"/>
</dbReference>
<dbReference type="InterPro" id="IPR003374">
    <property type="entry name" value="ApbE-like_sf"/>
</dbReference>
<dbReference type="EMBL" id="CXWC01000007">
    <property type="protein sequence ID" value="CTQ69767.1"/>
    <property type="molecule type" value="Genomic_DNA"/>
</dbReference>
<dbReference type="PANTHER" id="PTHR30040:SF2">
    <property type="entry name" value="FAD:PROTEIN FMN TRANSFERASE"/>
    <property type="match status" value="1"/>
</dbReference>
<keyword evidence="7 10" id="KW-0460">Magnesium</keyword>
<evidence type="ECO:0000256" key="8">
    <source>
        <dbReference type="ARBA" id="ARBA00031306"/>
    </source>
</evidence>
<evidence type="ECO:0000256" key="4">
    <source>
        <dbReference type="ARBA" id="ARBA00022679"/>
    </source>
</evidence>
<evidence type="ECO:0000313" key="13">
    <source>
        <dbReference type="Proteomes" id="UP000049983"/>
    </source>
</evidence>
<sequence>MTGEPASAGRMNRRRFIKICAVVSAGTILPSTIARSAPDLHRWKGIALGAGAEINLVHEDRAKALDLFRLVEAEIRRLEQVFSLYRQDSELVRLNSNGRLQAPSLDMVTLLGQAHRIHTLTGGAFDPTVQPLWAYHAELAAHGVTPEGAEAENGRLQTILNNIGFQHVNYEPGIVEFRRKGMALTLNGIAQGYITDKVAALLRSRGCRDLVVDLGEISATGHAGAEGEPARNGWPLTLRPDPARPSAQVRVELVDASVASSARTGTTFDETGRSSHILDARTGLPVRSDLEAASVIARSAAFADGLSTAALVCGEQRLADALGHVQEAKAFVVRSTGTAGWLNGRSG</sequence>
<proteinExistence type="inferred from homology"/>
<keyword evidence="6 10" id="KW-0274">FAD</keyword>
<feature type="binding site" evidence="11">
    <location>
        <position position="188"/>
    </location>
    <ligand>
        <name>Mg(2+)</name>
        <dbReference type="ChEBI" id="CHEBI:18420"/>
    </ligand>
</feature>
<evidence type="ECO:0000256" key="2">
    <source>
        <dbReference type="ARBA" id="ARBA00016337"/>
    </source>
</evidence>
<evidence type="ECO:0000256" key="11">
    <source>
        <dbReference type="PIRSR" id="PIRSR006268-2"/>
    </source>
</evidence>
<organism evidence="12 13">
    <name type="scientific">Roseibium album</name>
    <dbReference type="NCBI Taxonomy" id="311410"/>
    <lineage>
        <taxon>Bacteria</taxon>
        <taxon>Pseudomonadati</taxon>
        <taxon>Pseudomonadota</taxon>
        <taxon>Alphaproteobacteria</taxon>
        <taxon>Hyphomicrobiales</taxon>
        <taxon>Stappiaceae</taxon>
        <taxon>Roseibium</taxon>
    </lineage>
</organism>